<gene>
    <name evidence="2" type="ORF">ABIG07_000932</name>
</gene>
<evidence type="ECO:0000313" key="2">
    <source>
        <dbReference type="EMBL" id="MEY9451984.1"/>
    </source>
</evidence>
<dbReference type="Proteomes" id="UP001565369">
    <property type="component" value="Unassembled WGS sequence"/>
</dbReference>
<name>A0ABV4FM53_9BRAD</name>
<protein>
    <submittedName>
        <fullName evidence="2">Uncharacterized protein</fullName>
    </submittedName>
</protein>
<evidence type="ECO:0000256" key="1">
    <source>
        <dbReference type="SAM" id="MobiDB-lite"/>
    </source>
</evidence>
<dbReference type="EMBL" id="JBGBZJ010000003">
    <property type="protein sequence ID" value="MEY9451984.1"/>
    <property type="molecule type" value="Genomic_DNA"/>
</dbReference>
<organism evidence="2 3">
    <name type="scientific">Bradyrhizobium ottawaense</name>
    <dbReference type="NCBI Taxonomy" id="931866"/>
    <lineage>
        <taxon>Bacteria</taxon>
        <taxon>Pseudomonadati</taxon>
        <taxon>Pseudomonadota</taxon>
        <taxon>Alphaproteobacteria</taxon>
        <taxon>Hyphomicrobiales</taxon>
        <taxon>Nitrobacteraceae</taxon>
        <taxon>Bradyrhizobium</taxon>
    </lineage>
</organism>
<sequence>MPLSNEASADLQRRSCQRTSLIKSHNGKSMQPFRTDGNMELWRGIKPCWLGARRAGGAALVLQKPLGRAVSFRSSEFCVLASPSIIPNEGFLFHRRPASAGRLHHSTRSVHDRCEARRHSVKLGSKTSAYCARVENEPAQIALAGPVPAAALATRAPVCNRTEPGDPDDVPGLPEGFVADKGEARGMTAPNERIVSRGVV</sequence>
<keyword evidence="3" id="KW-1185">Reference proteome</keyword>
<comment type="caution">
    <text evidence="2">The sequence shown here is derived from an EMBL/GenBank/DDBJ whole genome shotgun (WGS) entry which is preliminary data.</text>
</comment>
<evidence type="ECO:0000313" key="3">
    <source>
        <dbReference type="Proteomes" id="UP001565369"/>
    </source>
</evidence>
<feature type="region of interest" description="Disordered" evidence="1">
    <location>
        <begin position="161"/>
        <end position="187"/>
    </location>
</feature>
<proteinExistence type="predicted"/>
<accession>A0ABV4FM53</accession>
<reference evidence="2 3" key="1">
    <citation type="submission" date="2024-07" db="EMBL/GenBank/DDBJ databases">
        <title>Genomic Encyclopedia of Type Strains, Phase V (KMG-V): Genome sequencing to study the core and pangenomes of soil and plant-associated prokaryotes.</title>
        <authorList>
            <person name="Whitman W."/>
        </authorList>
    </citation>
    <scope>NUCLEOTIDE SEQUENCE [LARGE SCALE GENOMIC DNA]</scope>
    <source>
        <strain evidence="2 3">USDA 152</strain>
    </source>
</reference>